<name>A0A543K327_9RHOB</name>
<evidence type="ECO:0000313" key="2">
    <source>
        <dbReference type="Proteomes" id="UP000320582"/>
    </source>
</evidence>
<organism evidence="1 2">
    <name type="scientific">Roseinatronobacter monicus</name>
    <dbReference type="NCBI Taxonomy" id="393481"/>
    <lineage>
        <taxon>Bacteria</taxon>
        <taxon>Pseudomonadati</taxon>
        <taxon>Pseudomonadota</taxon>
        <taxon>Alphaproteobacteria</taxon>
        <taxon>Rhodobacterales</taxon>
        <taxon>Paracoccaceae</taxon>
        <taxon>Roseinatronobacter</taxon>
    </lineage>
</organism>
<gene>
    <name evidence="1" type="ORF">BD293_4510</name>
</gene>
<protein>
    <submittedName>
        <fullName evidence="1">Uncharacterized protein</fullName>
    </submittedName>
</protein>
<keyword evidence="2" id="KW-1185">Reference proteome</keyword>
<dbReference type="EMBL" id="VFPT01000006">
    <property type="protein sequence ID" value="TQM89491.1"/>
    <property type="molecule type" value="Genomic_DNA"/>
</dbReference>
<reference evidence="1 2" key="1">
    <citation type="submission" date="2019-06" db="EMBL/GenBank/DDBJ databases">
        <title>Genomic Encyclopedia of Archaeal and Bacterial Type Strains, Phase II (KMG-II): from individual species to whole genera.</title>
        <authorList>
            <person name="Goeker M."/>
        </authorList>
    </citation>
    <scope>NUCLEOTIDE SEQUENCE [LARGE SCALE GENOMIC DNA]</scope>
    <source>
        <strain evidence="1 2">DSM 18423</strain>
    </source>
</reference>
<dbReference type="RefSeq" id="WP_170207294.1">
    <property type="nucleotide sequence ID" value="NZ_VFPT01000006.1"/>
</dbReference>
<comment type="caution">
    <text evidence="1">The sequence shown here is derived from an EMBL/GenBank/DDBJ whole genome shotgun (WGS) entry which is preliminary data.</text>
</comment>
<evidence type="ECO:0000313" key="1">
    <source>
        <dbReference type="EMBL" id="TQM89491.1"/>
    </source>
</evidence>
<accession>A0A543K327</accession>
<dbReference type="Proteomes" id="UP000320582">
    <property type="component" value="Unassembled WGS sequence"/>
</dbReference>
<sequence length="47" mass="5233">MSHSLTTFVNQYGEADTICDYFAAKNNTDDFALRDCARNLTISLGVE</sequence>
<proteinExistence type="predicted"/>
<dbReference type="AlphaFoldDB" id="A0A543K327"/>